<evidence type="ECO:0000313" key="1">
    <source>
        <dbReference type="EMBL" id="MCO4291379.1"/>
    </source>
</evidence>
<reference evidence="1" key="1">
    <citation type="submission" date="2022-06" db="EMBL/GenBank/DDBJ databases">
        <title>Solitalea sp. MAHUQ-68 isolated from rhizospheric soil.</title>
        <authorList>
            <person name="Huq M.A."/>
        </authorList>
    </citation>
    <scope>NUCLEOTIDE SEQUENCE</scope>
    <source>
        <strain evidence="1">MAHUQ-68</strain>
    </source>
</reference>
<organism evidence="1 2">
    <name type="scientific">Solitalea agri</name>
    <dbReference type="NCBI Taxonomy" id="2953739"/>
    <lineage>
        <taxon>Bacteria</taxon>
        <taxon>Pseudomonadati</taxon>
        <taxon>Bacteroidota</taxon>
        <taxon>Sphingobacteriia</taxon>
        <taxon>Sphingobacteriales</taxon>
        <taxon>Sphingobacteriaceae</taxon>
        <taxon>Solitalea</taxon>
    </lineage>
</organism>
<dbReference type="EMBL" id="JAMWYS010000003">
    <property type="protein sequence ID" value="MCO4291379.1"/>
    <property type="molecule type" value="Genomic_DNA"/>
</dbReference>
<name>A0A9X2EZP3_9SPHI</name>
<dbReference type="RefSeq" id="WP_252585587.1">
    <property type="nucleotide sequence ID" value="NZ_JAMWYS010000003.1"/>
</dbReference>
<sequence length="88" mass="10433">MEECINDKLIVKYKTPYKTSEGKVEYKSEYVINWLSHPINDGFTKTEDNVSEKFKEHNKSIDDWSVKLKIKNTFDFIQFVKNKAPINN</sequence>
<gene>
    <name evidence="1" type="ORF">NF867_00700</name>
</gene>
<dbReference type="AlphaFoldDB" id="A0A9X2EZP3"/>
<keyword evidence="2" id="KW-1185">Reference proteome</keyword>
<evidence type="ECO:0000313" key="2">
    <source>
        <dbReference type="Proteomes" id="UP001155182"/>
    </source>
</evidence>
<proteinExistence type="predicted"/>
<accession>A0A9X2EZP3</accession>
<comment type="caution">
    <text evidence="1">The sequence shown here is derived from an EMBL/GenBank/DDBJ whole genome shotgun (WGS) entry which is preliminary data.</text>
</comment>
<dbReference type="Proteomes" id="UP001155182">
    <property type="component" value="Unassembled WGS sequence"/>
</dbReference>
<protein>
    <submittedName>
        <fullName evidence="1">Uncharacterized protein</fullName>
    </submittedName>
</protein>